<reference evidence="2" key="1">
    <citation type="submission" date="2020-05" db="EMBL/GenBank/DDBJ databases">
        <authorList>
            <person name="Chiriac C."/>
            <person name="Salcher M."/>
            <person name="Ghai R."/>
            <person name="Kavagutti S V."/>
        </authorList>
    </citation>
    <scope>NUCLEOTIDE SEQUENCE</scope>
</reference>
<dbReference type="EMBL" id="LR796224">
    <property type="protein sequence ID" value="CAB4128360.1"/>
    <property type="molecule type" value="Genomic_DNA"/>
</dbReference>
<accession>A0A6J7WNS7</accession>
<name>A0A6J7WNS7_9CAUD</name>
<dbReference type="EMBL" id="LR798264">
    <property type="protein sequence ID" value="CAB5218508.1"/>
    <property type="molecule type" value="Genomic_DNA"/>
</dbReference>
<protein>
    <submittedName>
        <fullName evidence="2">Uncharacterized protein</fullName>
    </submittedName>
</protein>
<organism evidence="2">
    <name type="scientific">uncultured Caudovirales phage</name>
    <dbReference type="NCBI Taxonomy" id="2100421"/>
    <lineage>
        <taxon>Viruses</taxon>
        <taxon>Duplodnaviria</taxon>
        <taxon>Heunggongvirae</taxon>
        <taxon>Uroviricota</taxon>
        <taxon>Caudoviricetes</taxon>
        <taxon>Peduoviridae</taxon>
        <taxon>Maltschvirus</taxon>
        <taxon>Maltschvirus maltsch</taxon>
    </lineage>
</organism>
<evidence type="ECO:0000313" key="2">
    <source>
        <dbReference type="EMBL" id="CAB5218508.1"/>
    </source>
</evidence>
<gene>
    <name evidence="1" type="ORF">UFOVP107_26</name>
    <name evidence="2" type="ORF">UFOVP214_25</name>
</gene>
<evidence type="ECO:0000313" key="1">
    <source>
        <dbReference type="EMBL" id="CAB4128360.1"/>
    </source>
</evidence>
<sequence length="127" mass="14526">MYCYYCMANAWPAEVVDAYEKVLTEYQVNKELAQQALHWGLGHAVWEDENFDDVAINASRMYAMKQAQTNPALTAMELFIVLMSFEFLQRIPEAIRVPFTHEEIEAALDATGELPPPRGPMKPIPIY</sequence>
<proteinExistence type="predicted"/>